<reference evidence="8" key="1">
    <citation type="journal article" date="2012" name="Nature">
        <title>The tomato genome sequence provides insights into fleshy fruit evolution.</title>
        <authorList>
            <consortium name="Tomato Genome Consortium"/>
        </authorList>
    </citation>
    <scope>NUCLEOTIDE SEQUENCE [LARGE SCALE GENOMIC DNA]</scope>
    <source>
        <strain evidence="8">cv. Heinz 1706</strain>
    </source>
</reference>
<evidence type="ECO:0000256" key="6">
    <source>
        <dbReference type="ARBA" id="ARBA00034464"/>
    </source>
</evidence>
<dbReference type="Proteomes" id="UP000004994">
    <property type="component" value="Chromosome 12"/>
</dbReference>
<dbReference type="Gene3D" id="2.130.10.10">
    <property type="entry name" value="YVTN repeat-like/Quinoprotein amine dehydrogenase"/>
    <property type="match status" value="1"/>
</dbReference>
<dbReference type="GO" id="GO:0000407">
    <property type="term" value="C:phagophore assembly site"/>
    <property type="evidence" value="ECO:0007669"/>
    <property type="project" value="UniProtKB-SubCell"/>
</dbReference>
<protein>
    <recommendedName>
        <fullName evidence="4">TBC1 domain family member 31</fullName>
    </recommendedName>
</protein>
<keyword evidence="5" id="KW-0970">Cilium biogenesis/degradation</keyword>
<dbReference type="Pfam" id="PF21034">
    <property type="entry name" value="BCAS3_WD40"/>
    <property type="match status" value="1"/>
</dbReference>
<evidence type="ECO:0000256" key="5">
    <source>
        <dbReference type="ARBA" id="ARBA00022794"/>
    </source>
</evidence>
<evidence type="ECO:0000256" key="1">
    <source>
        <dbReference type="ARBA" id="ARBA00004120"/>
    </source>
</evidence>
<evidence type="ECO:0000256" key="2">
    <source>
        <dbReference type="ARBA" id="ARBA00004329"/>
    </source>
</evidence>
<dbReference type="InterPro" id="IPR036322">
    <property type="entry name" value="WD40_repeat_dom_sf"/>
</dbReference>
<dbReference type="InterPro" id="IPR045142">
    <property type="entry name" value="BCAS3-like"/>
</dbReference>
<dbReference type="SMART" id="SM00320">
    <property type="entry name" value="WD40"/>
    <property type="match status" value="2"/>
</dbReference>
<proteinExistence type="predicted"/>
<dbReference type="PaxDb" id="4081-Solyc12g005230.1.1"/>
<dbReference type="Gene3D" id="1.10.8.270">
    <property type="entry name" value="putative rabgap domain of human tbc1 domain family member 14 like domains"/>
    <property type="match status" value="1"/>
</dbReference>
<dbReference type="GO" id="GO:0042594">
    <property type="term" value="P:response to starvation"/>
    <property type="evidence" value="ECO:0000318"/>
    <property type="project" value="GO_Central"/>
</dbReference>
<evidence type="ECO:0000313" key="8">
    <source>
        <dbReference type="EnsemblPlants" id="Solyc12g005230.2.1"/>
    </source>
</evidence>
<dbReference type="STRING" id="4081.A0A3Q7J2F1"/>
<comment type="subcellular location">
    <subcellularLocation>
        <location evidence="1">Cytoplasm</location>
        <location evidence="1">Cytoskeleton</location>
        <location evidence="1">Cilium basal body</location>
    </subcellularLocation>
    <subcellularLocation>
        <location evidence="3">Cytoplasm</location>
        <location evidence="3">Cytoskeleton</location>
        <location evidence="3">Microtubule organizing center</location>
        <location evidence="3">Centrosome</location>
        <location evidence="3">Centriolar satellite</location>
    </subcellularLocation>
    <subcellularLocation>
        <location evidence="2">Preautophagosomal structure</location>
    </subcellularLocation>
</comment>
<dbReference type="InParanoid" id="A0A3Q7J2F1"/>
<dbReference type="EnsemblPlants" id="Solyc12g005230.2.1">
    <property type="protein sequence ID" value="Solyc12g005230.2.1"/>
    <property type="gene ID" value="Solyc12g005230.2"/>
</dbReference>
<dbReference type="PROSITE" id="PS50086">
    <property type="entry name" value="TBC_RABGAP"/>
    <property type="match status" value="1"/>
</dbReference>
<dbReference type="SUPFAM" id="SSF47923">
    <property type="entry name" value="Ypt/Rab-GAP domain of gyp1p"/>
    <property type="match status" value="1"/>
</dbReference>
<dbReference type="Pfam" id="PF00566">
    <property type="entry name" value="RabGAP-TBC"/>
    <property type="match status" value="1"/>
</dbReference>
<dbReference type="SMART" id="SM00164">
    <property type="entry name" value="TBC"/>
    <property type="match status" value="1"/>
</dbReference>
<comment type="function">
    <text evidence="6">Molecular adapter which is involved in cilium biogenesis. Part of a functional complex including OFD1 a centriolar protein involved in cilium assembly. Could regulate the cAMP-dependent phosphorylation of OFD1, and its subsequent ubiquitination by PJA2 which ultimately leads to its proteasomal degradation.</text>
</comment>
<dbReference type="InterPro" id="IPR035969">
    <property type="entry name" value="Rab-GAP_TBC_sf"/>
</dbReference>
<accession>A0A3Q7J2F1</accession>
<evidence type="ECO:0000256" key="3">
    <source>
        <dbReference type="ARBA" id="ARBA00004607"/>
    </source>
</evidence>
<keyword evidence="9" id="KW-1185">Reference proteome</keyword>
<organism evidence="8">
    <name type="scientific">Solanum lycopersicum</name>
    <name type="common">Tomato</name>
    <name type="synonym">Lycopersicon esculentum</name>
    <dbReference type="NCBI Taxonomy" id="4081"/>
    <lineage>
        <taxon>Eukaryota</taxon>
        <taxon>Viridiplantae</taxon>
        <taxon>Streptophyta</taxon>
        <taxon>Embryophyta</taxon>
        <taxon>Tracheophyta</taxon>
        <taxon>Spermatophyta</taxon>
        <taxon>Magnoliopsida</taxon>
        <taxon>eudicotyledons</taxon>
        <taxon>Gunneridae</taxon>
        <taxon>Pentapetalae</taxon>
        <taxon>asterids</taxon>
        <taxon>lamiids</taxon>
        <taxon>Solanales</taxon>
        <taxon>Solanaceae</taxon>
        <taxon>Solanoideae</taxon>
        <taxon>Solaneae</taxon>
        <taxon>Solanum</taxon>
        <taxon>Solanum subgen. Lycopersicon</taxon>
    </lineage>
</organism>
<sequence>MWRNYGASADSFYQVRPECADDVPETKFRIKVGKTLSSRRWHAAFTPEGYLDIGKILGRVCRGGIHPSIRGEVWEFLLGCYDSKSTFEEREQLRQRRRVQYAALKEECRGMFPLIGSGRFISAPVITEDGDPILDPIVLQELNAAKEPTSAGQVGPSDGFELVKEHDKKVIQWKLSLHQIGLDVIRTDRTLVFYEKQENLSKLWDILAVYAWFDKEVSYCQGMSDLCSPMIILLDDEADAFWCFERMMKRLMMWSLEYDPELFSMYEEDPDLTAENSRRAKVKSIRQYGKYERENMRSGGKDTEAPLPISVFLVASVLKDKSAKLTEARGLDEVVKILNNITGHLDARKACSSAMKLHKKYLKKLNLNNKMKDKGVRYDEIILSFFYYGTNTSIPIGNSTINGFYQGHDKKAKKKGKLEIQKMAWDAAFKNVTNTSKVIFRVDLATRISYKTIFWFSKKHNFTVENRTMEVDSTEQRSKSGRSGNGFIPSSFRLLSRIVSSGASTVASTVRSAALAIVDRDNDHDQVLWAGFDKLECEGGMSRQILLLGCQYGFQIWDVEDSDNIRNLVSRPDGPVPFMQILPKPIASKKHEDKFSGSRPVLILYTDGCFSGGSNIREGIRKLHDQESTSFDPSIVWFYSLTCHSYVHQLKFKSVIHLVRCSSRVIAILQATQIHFFDAATLDKVYTVVTNPVITGFSGFGSKGVGPLALGARWMAYSGTPVSISNSGHVNPQNLTPSASFPSLAPNGSLISHYAKESSKQLAAGIVTLGDIGYKKLARYYSDLSPDSNCSQSGSACGKISGTANVHLPGADNVGMVIVRDIVSKALIAQFRAHKSPISALCFDPSSTRLVTASVHGHNINVFQIMPILSENKSPNPGSSYLHLYRLQRGLTNAVIEDISFSGDSQWIMITSSRGTSHLFTIPPSGTVNFQSSDAFVTGRSNGSSVLEKPAVHCTSNSKIPLLNQHNICESDPLVTLSAIGRIRSGSNGWRNTVTGAAAAATGRTISFSGSIASAFHHCNSTRQYADSGLLKANHCLLVFSSPGCMTQYALRMCSELDSIATFPAMGSTYEEDLETKLVVEAIQKWNIFQKQNYKERVDNADIYGEFGCSDSSKVFPEGITKGNSLSSETRDTFIKEKIRSELGHHIYISEAELQMHKPHNQVWAKPEVSFRSFVMDRIHLDDEGRGEAEVEVIPTRMVEAKSKRLFPALNFTMAEEPRRIMLERHAKRVVPL</sequence>
<dbReference type="PANTHER" id="PTHR13268">
    <property type="entry name" value="BREAST CARCINOMA AMPLIFIED SEQUENCE 3"/>
    <property type="match status" value="1"/>
</dbReference>
<dbReference type="FunCoup" id="A0A3Q7J2F1">
    <property type="interactions" value="119"/>
</dbReference>
<reference evidence="8" key="2">
    <citation type="submission" date="2019-01" db="UniProtKB">
        <authorList>
            <consortium name="EnsemblPlants"/>
        </authorList>
    </citation>
    <scope>IDENTIFICATION</scope>
    <source>
        <strain evidence="8">cv. Heinz 1706</strain>
    </source>
</reference>
<dbReference type="InterPro" id="IPR022175">
    <property type="entry name" value="BCAS3_dom"/>
</dbReference>
<evidence type="ECO:0000256" key="4">
    <source>
        <dbReference type="ARBA" id="ARBA00014199"/>
    </source>
</evidence>
<dbReference type="AlphaFoldDB" id="A0A3Q7J2F1"/>
<dbReference type="InterPro" id="IPR015943">
    <property type="entry name" value="WD40/YVTN_repeat-like_dom_sf"/>
</dbReference>
<dbReference type="Gramene" id="Solyc12g005230.2.1">
    <property type="protein sequence ID" value="Solyc12g005230.2.1"/>
    <property type="gene ID" value="Solyc12g005230.2"/>
</dbReference>
<dbReference type="InterPro" id="IPR001680">
    <property type="entry name" value="WD40_rpt"/>
</dbReference>
<name>A0A3Q7J2F1_SOLLC</name>
<feature type="domain" description="Rab-GAP TBC" evidence="7">
    <location>
        <begin position="64"/>
        <end position="345"/>
    </location>
</feature>
<dbReference type="GO" id="GO:0030030">
    <property type="term" value="P:cell projection organization"/>
    <property type="evidence" value="ECO:0007669"/>
    <property type="project" value="UniProtKB-KW"/>
</dbReference>
<evidence type="ECO:0000313" key="9">
    <source>
        <dbReference type="Proteomes" id="UP000004994"/>
    </source>
</evidence>
<dbReference type="InterPro" id="IPR048382">
    <property type="entry name" value="BCAS3_WD40"/>
</dbReference>
<dbReference type="PANTHER" id="PTHR13268:SF15">
    <property type="entry name" value="AUTOPHAGY-RELATED PROTEIN 18F-LIKE"/>
    <property type="match status" value="1"/>
</dbReference>
<dbReference type="Pfam" id="PF12490">
    <property type="entry name" value="BCAS3"/>
    <property type="match status" value="1"/>
</dbReference>
<evidence type="ECO:0000259" key="7">
    <source>
        <dbReference type="PROSITE" id="PS50086"/>
    </source>
</evidence>
<dbReference type="InterPro" id="IPR000195">
    <property type="entry name" value="Rab-GAP-TBC_dom"/>
</dbReference>
<dbReference type="SUPFAM" id="SSF50978">
    <property type="entry name" value="WD40 repeat-like"/>
    <property type="match status" value="1"/>
</dbReference>
<dbReference type="FunFam" id="1.10.8.270:FF:000025">
    <property type="entry name" value="TBC1 domain family member 15-like"/>
    <property type="match status" value="1"/>
</dbReference>
<dbReference type="GO" id="GO:0005737">
    <property type="term" value="C:cytoplasm"/>
    <property type="evidence" value="ECO:0000318"/>
    <property type="project" value="GO_Central"/>
</dbReference>
<dbReference type="GO" id="GO:0006914">
    <property type="term" value="P:autophagy"/>
    <property type="evidence" value="ECO:0007669"/>
    <property type="project" value="InterPro"/>
</dbReference>